<evidence type="ECO:0000256" key="1">
    <source>
        <dbReference type="SAM" id="MobiDB-lite"/>
    </source>
</evidence>
<reference evidence="3" key="1">
    <citation type="submission" date="2017-06" db="EMBL/GenBank/DDBJ databases">
        <title>Whole genome sequence of Laribacter hongkongensis LHGZ1.</title>
        <authorList>
            <person name="Chen D."/>
            <person name="Wu H."/>
            <person name="Chen J."/>
        </authorList>
    </citation>
    <scope>NUCLEOTIDE SEQUENCE [LARGE SCALE GENOMIC DNA]</scope>
    <source>
        <strain evidence="3">LHGZ1</strain>
    </source>
</reference>
<feature type="compositionally biased region" description="Polar residues" evidence="1">
    <location>
        <begin position="42"/>
        <end position="52"/>
    </location>
</feature>
<feature type="region of interest" description="Disordered" evidence="1">
    <location>
        <begin position="23"/>
        <end position="52"/>
    </location>
</feature>
<proteinExistence type="predicted"/>
<protein>
    <submittedName>
        <fullName evidence="2">Uncharacterized protein</fullName>
    </submittedName>
</protein>
<evidence type="ECO:0000313" key="3">
    <source>
        <dbReference type="Proteomes" id="UP000197424"/>
    </source>
</evidence>
<feature type="compositionally biased region" description="Basic and acidic residues" evidence="1">
    <location>
        <begin position="23"/>
        <end position="37"/>
    </location>
</feature>
<sequence length="52" mass="5947">MPGTLPFLLLASQLESTNIRPIRTDEKMPARISPSDRKNHRTSLNQLQNPVY</sequence>
<evidence type="ECO:0000313" key="2">
    <source>
        <dbReference type="EMBL" id="ASJ22837.1"/>
    </source>
</evidence>
<organism evidence="2 3">
    <name type="scientific">Laribacter hongkongensis</name>
    <dbReference type="NCBI Taxonomy" id="168471"/>
    <lineage>
        <taxon>Bacteria</taxon>
        <taxon>Pseudomonadati</taxon>
        <taxon>Pseudomonadota</taxon>
        <taxon>Betaproteobacteria</taxon>
        <taxon>Neisseriales</taxon>
        <taxon>Aquaspirillaceae</taxon>
        <taxon>Laribacter</taxon>
    </lineage>
</organism>
<accession>A0A248LDP8</accession>
<dbReference type="EMBL" id="CP022115">
    <property type="protein sequence ID" value="ASJ22837.1"/>
    <property type="molecule type" value="Genomic_DNA"/>
</dbReference>
<dbReference type="AlphaFoldDB" id="A0A248LDP8"/>
<gene>
    <name evidence="2" type="ORF">LHGZ1_0006</name>
</gene>
<name>A0A248LDP8_9NEIS</name>
<dbReference type="Proteomes" id="UP000197424">
    <property type="component" value="Chromosome"/>
</dbReference>